<reference evidence="1" key="1">
    <citation type="journal article" date="2019" name="MBio">
        <title>Virus Genomes from Deep Sea Sediments Expand the Ocean Megavirome and Support Independent Origins of Viral Gigantism.</title>
        <authorList>
            <person name="Backstrom D."/>
            <person name="Yutin N."/>
            <person name="Jorgensen S.L."/>
            <person name="Dharamshi J."/>
            <person name="Homa F."/>
            <person name="Zaremba-Niedwiedzka K."/>
            <person name="Spang A."/>
            <person name="Wolf Y.I."/>
            <person name="Koonin E.V."/>
            <person name="Ettema T.J."/>
        </authorList>
    </citation>
    <scope>NUCLEOTIDE SEQUENCE</scope>
</reference>
<name>A0A481YRE2_9VIRU</name>
<gene>
    <name evidence="1" type="ORF">LCMAC101_03530</name>
</gene>
<accession>A0A481YRE2</accession>
<sequence>MDDTFENDFIFYYDLTSYPSLNKEGKKLSDWDGDYKSLMGPPITTTKEKTDIDNMIKTHRVITKTISKFKRSADCNNSSREILDTANNIKILVDGIMLTKIFMEKMQKNGIPFTRFEPKSNSTIKLLKVEFSYKIGAKFTPENYKLEFDKMFEGSRLALQNVDAKEKSFDFLNDTKNSILKIFPILFELEQIHNKINSNLSSYNLQDMMDSIRKLYEEHIKYSVSGAELFESLGRKKDKYLNQLEPADFYRVNCTVRCRSEKIW</sequence>
<evidence type="ECO:0000313" key="1">
    <source>
        <dbReference type="EMBL" id="QBK85758.1"/>
    </source>
</evidence>
<organism evidence="1">
    <name type="scientific">Marseillevirus LCMAC101</name>
    <dbReference type="NCBI Taxonomy" id="2506602"/>
    <lineage>
        <taxon>Viruses</taxon>
        <taxon>Varidnaviria</taxon>
        <taxon>Bamfordvirae</taxon>
        <taxon>Nucleocytoviricota</taxon>
        <taxon>Megaviricetes</taxon>
        <taxon>Pimascovirales</taxon>
        <taxon>Pimascovirales incertae sedis</taxon>
        <taxon>Marseilleviridae</taxon>
    </lineage>
</organism>
<protein>
    <submittedName>
        <fullName evidence="1">Uncharacterized protein</fullName>
    </submittedName>
</protein>
<proteinExistence type="predicted"/>
<dbReference type="EMBL" id="MK500327">
    <property type="protein sequence ID" value="QBK85758.1"/>
    <property type="molecule type" value="Genomic_DNA"/>
</dbReference>